<organism evidence="3 4">
    <name type="scientific">Staphylococcus agnetis</name>
    <dbReference type="NCBI Taxonomy" id="985762"/>
    <lineage>
        <taxon>Bacteria</taxon>
        <taxon>Bacillati</taxon>
        <taxon>Bacillota</taxon>
        <taxon>Bacilli</taxon>
        <taxon>Bacillales</taxon>
        <taxon>Staphylococcaceae</taxon>
        <taxon>Staphylococcus</taxon>
    </lineage>
</organism>
<dbReference type="EMBL" id="CP094809">
    <property type="protein sequence ID" value="UXU56800.1"/>
    <property type="molecule type" value="Genomic_DNA"/>
</dbReference>
<gene>
    <name evidence="3" type="ORF">MUA95_09560</name>
</gene>
<dbReference type="RefSeq" id="WP_262626242.1">
    <property type="nucleotide sequence ID" value="NZ_CP094809.1"/>
</dbReference>
<evidence type="ECO:0000313" key="4">
    <source>
        <dbReference type="Proteomes" id="UP001065705"/>
    </source>
</evidence>
<dbReference type="PROSITE" id="PS51688">
    <property type="entry name" value="ICA"/>
    <property type="match status" value="1"/>
</dbReference>
<name>A0ABD7TV33_9STAP</name>
<dbReference type="Pfam" id="PF10651">
    <property type="entry name" value="BppU_N"/>
    <property type="match status" value="1"/>
</dbReference>
<dbReference type="PANTHER" id="PTHR24637">
    <property type="entry name" value="COLLAGEN"/>
    <property type="match status" value="1"/>
</dbReference>
<dbReference type="AlphaFoldDB" id="A0ABD7TV33"/>
<dbReference type="InterPro" id="IPR018913">
    <property type="entry name" value="BppU_N"/>
</dbReference>
<feature type="region of interest" description="Disordered" evidence="1">
    <location>
        <begin position="176"/>
        <end position="286"/>
    </location>
</feature>
<reference evidence="3" key="1">
    <citation type="submission" date="2022-03" db="EMBL/GenBank/DDBJ databases">
        <title>Comparative Genomics of East African Camel-Associated Staphylococcaceae spp.: Diversity and Inheritance of Traits Involved in Host-Pathogen Interactions.</title>
        <authorList>
            <person name="Akarsu H."/>
            <person name="Liljander A."/>
            <person name="Younan M."/>
            <person name="Brodard I."/>
            <person name="Glucks I."/>
            <person name="Labroussaa F."/>
            <person name="Overesch G."/>
            <person name="Kuhnert P."/>
            <person name="Perreten V."/>
            <person name="Drexler J.F."/>
            <person name="Corman V.M."/>
            <person name="Falquet L."/>
            <person name="Jores J."/>
        </authorList>
    </citation>
    <scope>NUCLEOTIDE SEQUENCE</scope>
    <source>
        <strain evidence="3">IVB6197</strain>
    </source>
</reference>
<feature type="domain" description="Peptidase S74" evidence="2">
    <location>
        <begin position="478"/>
        <end position="575"/>
    </location>
</feature>
<evidence type="ECO:0000256" key="1">
    <source>
        <dbReference type="SAM" id="MobiDB-lite"/>
    </source>
</evidence>
<evidence type="ECO:0000313" key="3">
    <source>
        <dbReference type="EMBL" id="UXU56800.1"/>
    </source>
</evidence>
<evidence type="ECO:0000259" key="2">
    <source>
        <dbReference type="PROSITE" id="PS51688"/>
    </source>
</evidence>
<dbReference type="Gene3D" id="1.20.5.320">
    <property type="entry name" value="6-Phosphogluconate Dehydrogenase, domain 3"/>
    <property type="match status" value="1"/>
</dbReference>
<dbReference type="Pfam" id="PF13884">
    <property type="entry name" value="Peptidase_S74"/>
    <property type="match status" value="1"/>
</dbReference>
<dbReference type="Proteomes" id="UP001065705">
    <property type="component" value="Chromosome"/>
</dbReference>
<dbReference type="InterPro" id="IPR030392">
    <property type="entry name" value="S74_ICA"/>
</dbReference>
<sequence>MYKIAKVETSINNKDVSIGYIGSRFYTEDENTAVLRIRINYEGNPVDLTATKMKPKLNLFLEDGSIFIDEKVEIVVPESGLIQYTVPIKVIKHVGVVNCKLFLEDETQSLHVANFNFEIVDSGVEKVIAKEVSVNLVDGAIRKIIKENAIQLLGDDFEPKLKSDLIEYLNENADTFRGVKGDTGMRGEQGPPGERGLTGERGIPGPEGPPGKQGDMGPRGETGPQGLQGIQGDEGPKGEQGPPGPQGLKGDTGERGLTGDTGPKGEQGIQGPPGPQGPKGLDFDPSTFEINEGDVTVKNGRTTIQDSYIDKLFSNKATIDKLNSLDISAKTIKSNDNQTSVNVKDGTLAMRRSDGSTNLFLGTDNNVRVVSPTDDNSFKDLVANGIYADFVQNNTNTASTNLYLRANEEVRVTASGSTSSYKNIRANGFLGTFLDVSANTNASNMYVRPAPGGALCVTQRNTTDSFLAVKASQGIWTSSEKYKENIVEWKDNVLQKIKDTKLYEYDLISEKDIPNKKRHHGVIIERETPKEWVVEDGVDQYEMTTWSLRAIQELLVKIESMENRIKELEAAKNERTS</sequence>
<protein>
    <submittedName>
        <fullName evidence="3">BppU family phage baseplate upper protein</fullName>
    </submittedName>
</protein>
<dbReference type="InterPro" id="IPR008160">
    <property type="entry name" value="Collagen"/>
</dbReference>
<dbReference type="Pfam" id="PF01391">
    <property type="entry name" value="Collagen"/>
    <property type="match status" value="1"/>
</dbReference>
<accession>A0ABD7TV33</accession>
<proteinExistence type="predicted"/>
<dbReference type="Gene3D" id="2.60.40.3350">
    <property type="match status" value="1"/>
</dbReference>